<dbReference type="Pfam" id="PF20791">
    <property type="entry name" value="Acyl-ACP_TE_C"/>
    <property type="match status" value="1"/>
</dbReference>
<evidence type="ECO:0000259" key="8">
    <source>
        <dbReference type="Pfam" id="PF01643"/>
    </source>
</evidence>
<dbReference type="Proteomes" id="UP001597285">
    <property type="component" value="Unassembled WGS sequence"/>
</dbReference>
<keyword evidence="3" id="KW-0378">Hydrolase</keyword>
<keyword evidence="7" id="KW-0275">Fatty acid biosynthesis</keyword>
<evidence type="ECO:0000256" key="7">
    <source>
        <dbReference type="ARBA" id="ARBA00023160"/>
    </source>
</evidence>
<dbReference type="PANTHER" id="PTHR31727:SF6">
    <property type="entry name" value="OLEOYL-ACYL CARRIER PROTEIN THIOESTERASE 1, CHLOROPLASTIC"/>
    <property type="match status" value="1"/>
</dbReference>
<evidence type="ECO:0000313" key="11">
    <source>
        <dbReference type="Proteomes" id="UP001597285"/>
    </source>
</evidence>
<comment type="caution">
    <text evidence="10">The sequence shown here is derived from an EMBL/GenBank/DDBJ whole genome shotgun (WGS) entry which is preliminary data.</text>
</comment>
<name>A0ABW4NL20_9LACT</name>
<proteinExistence type="inferred from homology"/>
<evidence type="ECO:0000256" key="6">
    <source>
        <dbReference type="ARBA" id="ARBA00023098"/>
    </source>
</evidence>
<dbReference type="PANTHER" id="PTHR31727">
    <property type="entry name" value="OLEOYL-ACYL CARRIER PROTEIN THIOESTERASE 1, CHLOROPLASTIC"/>
    <property type="match status" value="1"/>
</dbReference>
<accession>A0ABW4NL20</accession>
<sequence>MTNQIFEKEHQVSYYECDATRRITIPMLINIMMHVSGEQSHALGVGDEQLNDKGLAWIVLQYEMNITQVPEFYKTIKVTTQAMSYNKLFCYRDFNVYDEAGNLCVTAHSTFALLDVTQRKMVRIQDEVVAPFEAEFSKKLIRTPKPEKVADELTVSNEYRVRYLDIDSNQHVNNSKYIDWAMDTLDYEFLTTHKLTYLNIKFEKEVYYGDRIQSQMSLHEAENGKIVSAHRIVTGSTTNSEASMVWEKSEDEVSR</sequence>
<comment type="similarity">
    <text evidence="1">Belongs to the acyl-ACP thioesterase family.</text>
</comment>
<evidence type="ECO:0000313" key="10">
    <source>
        <dbReference type="EMBL" id="MFD1798818.1"/>
    </source>
</evidence>
<evidence type="ECO:0000256" key="5">
    <source>
        <dbReference type="ARBA" id="ARBA00022946"/>
    </source>
</evidence>
<keyword evidence="2" id="KW-0444">Lipid biosynthesis</keyword>
<evidence type="ECO:0000259" key="9">
    <source>
        <dbReference type="Pfam" id="PF20791"/>
    </source>
</evidence>
<dbReference type="Pfam" id="PF01643">
    <property type="entry name" value="Acyl-ACP_TE"/>
    <property type="match status" value="1"/>
</dbReference>
<keyword evidence="4" id="KW-0276">Fatty acid metabolism</keyword>
<keyword evidence="11" id="KW-1185">Reference proteome</keyword>
<dbReference type="SUPFAM" id="SSF54637">
    <property type="entry name" value="Thioesterase/thiol ester dehydrase-isomerase"/>
    <property type="match status" value="2"/>
</dbReference>
<dbReference type="InterPro" id="IPR029069">
    <property type="entry name" value="HotDog_dom_sf"/>
</dbReference>
<evidence type="ECO:0000256" key="1">
    <source>
        <dbReference type="ARBA" id="ARBA00006500"/>
    </source>
</evidence>
<dbReference type="Gene3D" id="3.10.129.10">
    <property type="entry name" value="Hotdog Thioesterase"/>
    <property type="match status" value="1"/>
</dbReference>
<evidence type="ECO:0000256" key="3">
    <source>
        <dbReference type="ARBA" id="ARBA00022801"/>
    </source>
</evidence>
<evidence type="ECO:0000256" key="2">
    <source>
        <dbReference type="ARBA" id="ARBA00022516"/>
    </source>
</evidence>
<feature type="domain" description="Acyl-ACP thioesterase-like C-terminal" evidence="9">
    <location>
        <begin position="154"/>
        <end position="248"/>
    </location>
</feature>
<keyword evidence="6" id="KW-0443">Lipid metabolism</keyword>
<protein>
    <submittedName>
        <fullName evidence="10">Acyl-[acyl-carrier-protein] thioesterase</fullName>
    </submittedName>
</protein>
<dbReference type="InterPro" id="IPR045023">
    <property type="entry name" value="FATA/B"/>
</dbReference>
<organism evidence="10 11">
    <name type="scientific">Carnobacterium antarcticum</name>
    <dbReference type="NCBI Taxonomy" id="2126436"/>
    <lineage>
        <taxon>Bacteria</taxon>
        <taxon>Bacillati</taxon>
        <taxon>Bacillota</taxon>
        <taxon>Bacilli</taxon>
        <taxon>Lactobacillales</taxon>
        <taxon>Carnobacteriaceae</taxon>
        <taxon>Carnobacterium</taxon>
    </lineage>
</organism>
<dbReference type="InterPro" id="IPR049427">
    <property type="entry name" value="Acyl-ACP_TE_C"/>
</dbReference>
<evidence type="ECO:0000256" key="4">
    <source>
        <dbReference type="ARBA" id="ARBA00022832"/>
    </source>
</evidence>
<reference evidence="11" key="1">
    <citation type="journal article" date="2019" name="Int. J. Syst. Evol. Microbiol.">
        <title>The Global Catalogue of Microorganisms (GCM) 10K type strain sequencing project: providing services to taxonomists for standard genome sequencing and annotation.</title>
        <authorList>
            <consortium name="The Broad Institute Genomics Platform"/>
            <consortium name="The Broad Institute Genome Sequencing Center for Infectious Disease"/>
            <person name="Wu L."/>
            <person name="Ma J."/>
        </authorList>
    </citation>
    <scope>NUCLEOTIDE SEQUENCE [LARGE SCALE GENOMIC DNA]</scope>
    <source>
        <strain evidence="11">KCTC 42143</strain>
    </source>
</reference>
<dbReference type="RefSeq" id="WP_058919221.1">
    <property type="nucleotide sequence ID" value="NZ_JBHSQC010000015.1"/>
</dbReference>
<dbReference type="CDD" id="cd00586">
    <property type="entry name" value="4HBT"/>
    <property type="match status" value="1"/>
</dbReference>
<gene>
    <name evidence="10" type="ORF">ACFSBK_02950</name>
</gene>
<dbReference type="EMBL" id="JBHUFF010000008">
    <property type="protein sequence ID" value="MFD1798818.1"/>
    <property type="molecule type" value="Genomic_DNA"/>
</dbReference>
<dbReference type="InterPro" id="IPR002864">
    <property type="entry name" value="Acyl-ACP_thioesterase_NHD"/>
</dbReference>
<keyword evidence="5" id="KW-0809">Transit peptide</keyword>
<feature type="domain" description="Acyl-ACP thioesterase N-terminal hotdog" evidence="8">
    <location>
        <begin position="4"/>
        <end position="132"/>
    </location>
</feature>